<dbReference type="Gene3D" id="1.10.220.160">
    <property type="match status" value="1"/>
</dbReference>
<dbReference type="Gene3D" id="6.10.140.2220">
    <property type="match status" value="1"/>
</dbReference>
<evidence type="ECO:0000259" key="2">
    <source>
        <dbReference type="Pfam" id="PF00856"/>
    </source>
</evidence>
<sequence>MANKTYKIVKNDLLGRYMVANKNLKQGELIFKENPLFLGPQLNGPSRCFKCLKIIVLSRCCYCSGCDTALMCTNNCEGKFHKQAECDALKVARIKGQVIMENSSLIFPLRCLLMRKYDPGTYYRIMSLEPHLETRRDTPIWRRHRISVENVMKEMNLLSPADLNQEIVQKLCGILDVNTFEVRPPASQSISIIKPETQCLRGLYLEAAMMAHDCLANAHLSVDDHFVMGVYASVDIEENEPIYFNYANTLQGTQERQRHLIEGKYFRCRCKRCQDPTELGTEISTLVCHKCRKGVLRMKELQDDFKIWQCNQCQMVFKDFLINLAIEEARSRIDDISQGNLYDMESLHNNLALTFHPNHYLMLELKQNMVALYAKLPPTKNNLTKKIDLCGRLLSVFTKLEPGISRIRALTMYELQSAIVDLSNKEYRNKELSDIELLTELKRAEKILKESAKYLLYEPTKSPEGRMALVALRELKYLRESIESIQKDVSLNLLNNNQNGINHNEQIIETVDEKENVKKNGKKQKKKNKKLDKS</sequence>
<dbReference type="CDD" id="cd20071">
    <property type="entry name" value="SET_SMYD"/>
    <property type="match status" value="1"/>
</dbReference>
<feature type="compositionally biased region" description="Basic residues" evidence="1">
    <location>
        <begin position="519"/>
        <end position="534"/>
    </location>
</feature>
<dbReference type="InterPro" id="IPR053010">
    <property type="entry name" value="SET_SmydA-8"/>
</dbReference>
<evidence type="ECO:0000313" key="4">
    <source>
        <dbReference type="Proteomes" id="UP000625711"/>
    </source>
</evidence>
<reference evidence="3" key="1">
    <citation type="submission" date="2020-08" db="EMBL/GenBank/DDBJ databases">
        <title>Genome sequencing and assembly of the red palm weevil Rhynchophorus ferrugineus.</title>
        <authorList>
            <person name="Dias G.B."/>
            <person name="Bergman C.M."/>
            <person name="Manee M."/>
        </authorList>
    </citation>
    <scope>NUCLEOTIDE SEQUENCE</scope>
    <source>
        <strain evidence="3">AA-2017</strain>
        <tissue evidence="3">Whole larva</tissue>
    </source>
</reference>
<organism evidence="3 4">
    <name type="scientific">Rhynchophorus ferrugineus</name>
    <name type="common">Red palm weevil</name>
    <name type="synonym">Curculio ferrugineus</name>
    <dbReference type="NCBI Taxonomy" id="354439"/>
    <lineage>
        <taxon>Eukaryota</taxon>
        <taxon>Metazoa</taxon>
        <taxon>Ecdysozoa</taxon>
        <taxon>Arthropoda</taxon>
        <taxon>Hexapoda</taxon>
        <taxon>Insecta</taxon>
        <taxon>Pterygota</taxon>
        <taxon>Neoptera</taxon>
        <taxon>Endopterygota</taxon>
        <taxon>Coleoptera</taxon>
        <taxon>Polyphaga</taxon>
        <taxon>Cucujiformia</taxon>
        <taxon>Curculionidae</taxon>
        <taxon>Dryophthorinae</taxon>
        <taxon>Rhynchophorus</taxon>
    </lineage>
</organism>
<dbReference type="AlphaFoldDB" id="A0A834I194"/>
<keyword evidence="4" id="KW-1185">Reference proteome</keyword>
<comment type="caution">
    <text evidence="3">The sequence shown here is derived from an EMBL/GenBank/DDBJ whole genome shotgun (WGS) entry which is preliminary data.</text>
</comment>
<dbReference type="PANTHER" id="PTHR46455">
    <property type="entry name" value="SET AND MYND DOMAIN CONTAINING, ARTHROPOD-SPECIFIC, MEMBER 4, ISOFORM A"/>
    <property type="match status" value="1"/>
</dbReference>
<protein>
    <recommendedName>
        <fullName evidence="2">SET domain-containing protein</fullName>
    </recommendedName>
</protein>
<evidence type="ECO:0000256" key="1">
    <source>
        <dbReference type="SAM" id="MobiDB-lite"/>
    </source>
</evidence>
<dbReference type="PANTHER" id="PTHR46455:SF6">
    <property type="entry name" value="RE22408P-RELATED"/>
    <property type="match status" value="1"/>
</dbReference>
<feature type="region of interest" description="Disordered" evidence="1">
    <location>
        <begin position="512"/>
        <end position="534"/>
    </location>
</feature>
<dbReference type="GO" id="GO:0008757">
    <property type="term" value="F:S-adenosylmethionine-dependent methyltransferase activity"/>
    <property type="evidence" value="ECO:0007669"/>
    <property type="project" value="UniProtKB-ARBA"/>
</dbReference>
<dbReference type="SUPFAM" id="SSF82199">
    <property type="entry name" value="SET domain"/>
    <property type="match status" value="1"/>
</dbReference>
<accession>A0A834I194</accession>
<dbReference type="InterPro" id="IPR001214">
    <property type="entry name" value="SET_dom"/>
</dbReference>
<dbReference type="OrthoDB" id="77368at2759"/>
<name>A0A834I194_RHYFE</name>
<dbReference type="GO" id="GO:0008170">
    <property type="term" value="F:N-methyltransferase activity"/>
    <property type="evidence" value="ECO:0007669"/>
    <property type="project" value="UniProtKB-ARBA"/>
</dbReference>
<proteinExistence type="predicted"/>
<feature type="domain" description="SET" evidence="2">
    <location>
        <begin position="15"/>
        <end position="246"/>
    </location>
</feature>
<dbReference type="EMBL" id="JAACXV010013723">
    <property type="protein sequence ID" value="KAF7272702.1"/>
    <property type="molecule type" value="Genomic_DNA"/>
</dbReference>
<evidence type="ECO:0000313" key="3">
    <source>
        <dbReference type="EMBL" id="KAF7272702.1"/>
    </source>
</evidence>
<dbReference type="InterPro" id="IPR046341">
    <property type="entry name" value="SET_dom_sf"/>
</dbReference>
<dbReference type="Gene3D" id="2.170.270.10">
    <property type="entry name" value="SET domain"/>
    <property type="match status" value="1"/>
</dbReference>
<dbReference type="Pfam" id="PF00856">
    <property type="entry name" value="SET"/>
    <property type="match status" value="1"/>
</dbReference>
<dbReference type="GO" id="GO:0008276">
    <property type="term" value="F:protein methyltransferase activity"/>
    <property type="evidence" value="ECO:0007669"/>
    <property type="project" value="UniProtKB-ARBA"/>
</dbReference>
<gene>
    <name evidence="3" type="ORF">GWI33_014534</name>
</gene>
<dbReference type="Proteomes" id="UP000625711">
    <property type="component" value="Unassembled WGS sequence"/>
</dbReference>